<dbReference type="NCBIfam" id="NF033788">
    <property type="entry name" value="HTH_metalloreg"/>
    <property type="match status" value="1"/>
</dbReference>
<feature type="domain" description="HTH arsR-type" evidence="4">
    <location>
        <begin position="1"/>
        <end position="93"/>
    </location>
</feature>
<dbReference type="InterPro" id="IPR051081">
    <property type="entry name" value="HTH_MetalResp_TranReg"/>
</dbReference>
<keyword evidence="6" id="KW-1185">Reference proteome</keyword>
<reference evidence="5 6" key="1">
    <citation type="journal article" date="2021" name="Sci. Rep.">
        <title>The distribution of antibiotic resistance genes in chicken gut microbiota commensals.</title>
        <authorList>
            <person name="Juricova H."/>
            <person name="Matiasovicova J."/>
            <person name="Kubasova T."/>
            <person name="Cejkova D."/>
            <person name="Rychlik I."/>
        </authorList>
    </citation>
    <scope>NUCLEOTIDE SEQUENCE [LARGE SCALE GENOMIC DNA]</scope>
    <source>
        <strain evidence="5 6">An564</strain>
    </source>
</reference>
<name>A0ABS2GL26_9FIRM</name>
<dbReference type="InterPro" id="IPR036388">
    <property type="entry name" value="WH-like_DNA-bd_sf"/>
</dbReference>
<evidence type="ECO:0000313" key="5">
    <source>
        <dbReference type="EMBL" id="MBM6922175.1"/>
    </source>
</evidence>
<keyword evidence="2" id="KW-0238">DNA-binding</keyword>
<keyword evidence="3" id="KW-0804">Transcription</keyword>
<dbReference type="PROSITE" id="PS50987">
    <property type="entry name" value="HTH_ARSR_2"/>
    <property type="match status" value="1"/>
</dbReference>
<protein>
    <submittedName>
        <fullName evidence="5">Winged helix-turn-helix transcriptional regulator</fullName>
    </submittedName>
</protein>
<evidence type="ECO:0000256" key="2">
    <source>
        <dbReference type="ARBA" id="ARBA00023125"/>
    </source>
</evidence>
<dbReference type="InterPro" id="IPR001845">
    <property type="entry name" value="HTH_ArsR_DNA-bd_dom"/>
</dbReference>
<proteinExistence type="predicted"/>
<evidence type="ECO:0000256" key="1">
    <source>
        <dbReference type="ARBA" id="ARBA00023015"/>
    </source>
</evidence>
<dbReference type="Proteomes" id="UP000724149">
    <property type="component" value="Unassembled WGS sequence"/>
</dbReference>
<evidence type="ECO:0000256" key="3">
    <source>
        <dbReference type="ARBA" id="ARBA00023163"/>
    </source>
</evidence>
<accession>A0ABS2GL26</accession>
<organism evidence="5 6">
    <name type="scientific">Hydrogenoanaerobacterium saccharovorans</name>
    <dbReference type="NCBI Taxonomy" id="474960"/>
    <lineage>
        <taxon>Bacteria</taxon>
        <taxon>Bacillati</taxon>
        <taxon>Bacillota</taxon>
        <taxon>Clostridia</taxon>
        <taxon>Eubacteriales</taxon>
        <taxon>Oscillospiraceae</taxon>
        <taxon>Hydrogenoanaerobacterium</taxon>
    </lineage>
</organism>
<dbReference type="InterPro" id="IPR036390">
    <property type="entry name" value="WH_DNA-bd_sf"/>
</dbReference>
<comment type="caution">
    <text evidence="5">The sequence shown here is derived from an EMBL/GenBank/DDBJ whole genome shotgun (WGS) entry which is preliminary data.</text>
</comment>
<dbReference type="CDD" id="cd00090">
    <property type="entry name" value="HTH_ARSR"/>
    <property type="match status" value="1"/>
</dbReference>
<dbReference type="RefSeq" id="WP_204719204.1">
    <property type="nucleotide sequence ID" value="NZ_JACSNR010000001.1"/>
</dbReference>
<dbReference type="SUPFAM" id="SSF46785">
    <property type="entry name" value="Winged helix' DNA-binding domain"/>
    <property type="match status" value="1"/>
</dbReference>
<dbReference type="SMART" id="SM00418">
    <property type="entry name" value="HTH_ARSR"/>
    <property type="match status" value="1"/>
</dbReference>
<keyword evidence="1" id="KW-0805">Transcription regulation</keyword>
<sequence length="93" mass="10643">MRFSCSDYVSVFKALSDETRLRIVIKLCQKEMCAAALLKDFAITQPTLSYHIRILTDCGLVQARREGNWIFYSINPHRGAMVRCFLEDAGLEP</sequence>
<dbReference type="InterPro" id="IPR011991">
    <property type="entry name" value="ArsR-like_HTH"/>
</dbReference>
<dbReference type="Pfam" id="PF01022">
    <property type="entry name" value="HTH_5"/>
    <property type="match status" value="1"/>
</dbReference>
<evidence type="ECO:0000259" key="4">
    <source>
        <dbReference type="PROSITE" id="PS50987"/>
    </source>
</evidence>
<dbReference type="PANTHER" id="PTHR33154">
    <property type="entry name" value="TRANSCRIPTIONAL REGULATOR, ARSR FAMILY"/>
    <property type="match status" value="1"/>
</dbReference>
<dbReference type="PRINTS" id="PR00778">
    <property type="entry name" value="HTHARSR"/>
</dbReference>
<dbReference type="Gene3D" id="1.10.10.10">
    <property type="entry name" value="Winged helix-like DNA-binding domain superfamily/Winged helix DNA-binding domain"/>
    <property type="match status" value="1"/>
</dbReference>
<dbReference type="PANTHER" id="PTHR33154:SF18">
    <property type="entry name" value="ARSENICAL RESISTANCE OPERON REPRESSOR"/>
    <property type="match status" value="1"/>
</dbReference>
<gene>
    <name evidence="5" type="ORF">H9X81_00510</name>
</gene>
<evidence type="ECO:0000313" key="6">
    <source>
        <dbReference type="Proteomes" id="UP000724149"/>
    </source>
</evidence>
<dbReference type="EMBL" id="JACSNR010000001">
    <property type="protein sequence ID" value="MBM6922175.1"/>
    <property type="molecule type" value="Genomic_DNA"/>
</dbReference>